<dbReference type="SUPFAM" id="SSF81606">
    <property type="entry name" value="PP2C-like"/>
    <property type="match status" value="1"/>
</dbReference>
<dbReference type="PROSITE" id="PS51746">
    <property type="entry name" value="PPM_2"/>
    <property type="match status" value="1"/>
</dbReference>
<dbReference type="Pfam" id="PF13672">
    <property type="entry name" value="PP2C_2"/>
    <property type="match status" value="1"/>
</dbReference>
<protein>
    <recommendedName>
        <fullName evidence="1">PPM-type phosphatase domain-containing protein</fullName>
    </recommendedName>
</protein>
<dbReference type="AlphaFoldDB" id="A0A5C6EIF3"/>
<comment type="caution">
    <text evidence="2">The sequence shown here is derived from an EMBL/GenBank/DDBJ whole genome shotgun (WGS) entry which is preliminary data.</text>
</comment>
<dbReference type="OrthoDB" id="261518at2"/>
<dbReference type="GO" id="GO:0016787">
    <property type="term" value="F:hydrolase activity"/>
    <property type="evidence" value="ECO:0007669"/>
    <property type="project" value="UniProtKB-KW"/>
</dbReference>
<evidence type="ECO:0000313" key="3">
    <source>
        <dbReference type="Proteomes" id="UP000317977"/>
    </source>
</evidence>
<proteinExistence type="predicted"/>
<gene>
    <name evidence="2" type="ORF">Poly59_51160</name>
</gene>
<organism evidence="2 3">
    <name type="scientific">Rubripirellula reticaptiva</name>
    <dbReference type="NCBI Taxonomy" id="2528013"/>
    <lineage>
        <taxon>Bacteria</taxon>
        <taxon>Pseudomonadati</taxon>
        <taxon>Planctomycetota</taxon>
        <taxon>Planctomycetia</taxon>
        <taxon>Pirellulales</taxon>
        <taxon>Pirellulaceae</taxon>
        <taxon>Rubripirellula</taxon>
    </lineage>
</organism>
<dbReference type="Proteomes" id="UP000317977">
    <property type="component" value="Unassembled WGS sequence"/>
</dbReference>
<name>A0A5C6EIF3_9BACT</name>
<dbReference type="SMART" id="SM00331">
    <property type="entry name" value="PP2C_SIG"/>
    <property type="match status" value="1"/>
</dbReference>
<evidence type="ECO:0000313" key="2">
    <source>
        <dbReference type="EMBL" id="TWU48270.1"/>
    </source>
</evidence>
<dbReference type="InterPro" id="IPR001932">
    <property type="entry name" value="PPM-type_phosphatase-like_dom"/>
</dbReference>
<dbReference type="Gene3D" id="3.60.40.10">
    <property type="entry name" value="PPM-type phosphatase domain"/>
    <property type="match status" value="1"/>
</dbReference>
<accession>A0A5C6EIF3</accession>
<reference evidence="2 3" key="1">
    <citation type="submission" date="2019-02" db="EMBL/GenBank/DDBJ databases">
        <title>Deep-cultivation of Planctomycetes and their phenomic and genomic characterization uncovers novel biology.</title>
        <authorList>
            <person name="Wiegand S."/>
            <person name="Jogler M."/>
            <person name="Boedeker C."/>
            <person name="Pinto D."/>
            <person name="Vollmers J."/>
            <person name="Rivas-Marin E."/>
            <person name="Kohn T."/>
            <person name="Peeters S.H."/>
            <person name="Heuer A."/>
            <person name="Rast P."/>
            <person name="Oberbeckmann S."/>
            <person name="Bunk B."/>
            <person name="Jeske O."/>
            <person name="Meyerdierks A."/>
            <person name="Storesund J.E."/>
            <person name="Kallscheuer N."/>
            <person name="Luecker S."/>
            <person name="Lage O.M."/>
            <person name="Pohl T."/>
            <person name="Merkel B.J."/>
            <person name="Hornburger P."/>
            <person name="Mueller R.-W."/>
            <person name="Bruemmer F."/>
            <person name="Labrenz M."/>
            <person name="Spormann A.M."/>
            <person name="Op Den Camp H."/>
            <person name="Overmann J."/>
            <person name="Amann R."/>
            <person name="Jetten M.S.M."/>
            <person name="Mascher T."/>
            <person name="Medema M.H."/>
            <person name="Devos D.P."/>
            <person name="Kaster A.-K."/>
            <person name="Ovreas L."/>
            <person name="Rohde M."/>
            <person name="Galperin M.Y."/>
            <person name="Jogler C."/>
        </authorList>
    </citation>
    <scope>NUCLEOTIDE SEQUENCE [LARGE SCALE GENOMIC DNA]</scope>
    <source>
        <strain evidence="2 3">Poly59</strain>
    </source>
</reference>
<evidence type="ECO:0000259" key="1">
    <source>
        <dbReference type="PROSITE" id="PS51746"/>
    </source>
</evidence>
<dbReference type="InterPro" id="IPR036457">
    <property type="entry name" value="PPM-type-like_dom_sf"/>
</dbReference>
<keyword evidence="3" id="KW-1185">Reference proteome</keyword>
<dbReference type="EMBL" id="SJPX01000005">
    <property type="protein sequence ID" value="TWU48270.1"/>
    <property type="molecule type" value="Genomic_DNA"/>
</dbReference>
<sequence length="271" mass="28996">MLTTVAQPLRRLFVESDMEVPEIIDVTSGHVAVFCRRCPSKIEPNDDSAAMIQTVSGGIVMVVADGVGGCPLGYKASAIAVESIIESVHEAAPLSDLRPAILDGIERANEEILDLGIGAATTLAVVEIQDRVARAYQVGDSMTLMIGQRGALKWKSTPHSPVGYAIESGMLDEADAMHHDERHLVSNLVGSRSMHIEIGPARLLAAKDTVIVGSDGLFDNLHVREVIDLARSGKPVRRISMLADMATKRMTDPSDGQPGKPDDLAILIYSP</sequence>
<dbReference type="RefSeq" id="WP_146536654.1">
    <property type="nucleotide sequence ID" value="NZ_SJPX01000005.1"/>
</dbReference>
<dbReference type="SMART" id="SM00332">
    <property type="entry name" value="PP2Cc"/>
    <property type="match status" value="1"/>
</dbReference>
<feature type="domain" description="PPM-type phosphatase" evidence="1">
    <location>
        <begin position="30"/>
        <end position="271"/>
    </location>
</feature>
<keyword evidence="2" id="KW-0378">Hydrolase</keyword>